<organism evidence="1">
    <name type="scientific">marine sediment metagenome</name>
    <dbReference type="NCBI Taxonomy" id="412755"/>
    <lineage>
        <taxon>unclassified sequences</taxon>
        <taxon>metagenomes</taxon>
        <taxon>ecological metagenomes</taxon>
    </lineage>
</organism>
<accession>A0A0F9HWB2</accession>
<feature type="non-terminal residue" evidence="1">
    <location>
        <position position="1051"/>
    </location>
</feature>
<name>A0A0F9HWB2_9ZZZZ</name>
<feature type="non-terminal residue" evidence="1">
    <location>
        <position position="1"/>
    </location>
</feature>
<protein>
    <submittedName>
        <fullName evidence="1">Uncharacterized protein</fullName>
    </submittedName>
</protein>
<dbReference type="AlphaFoldDB" id="A0A0F9HWB2"/>
<gene>
    <name evidence="1" type="ORF">LCGC14_1655220</name>
</gene>
<reference evidence="1" key="1">
    <citation type="journal article" date="2015" name="Nature">
        <title>Complex archaea that bridge the gap between prokaryotes and eukaryotes.</title>
        <authorList>
            <person name="Spang A."/>
            <person name="Saw J.H."/>
            <person name="Jorgensen S.L."/>
            <person name="Zaremba-Niedzwiedzka K."/>
            <person name="Martijn J."/>
            <person name="Lind A.E."/>
            <person name="van Eijk R."/>
            <person name="Schleper C."/>
            <person name="Guy L."/>
            <person name="Ettema T.J."/>
        </authorList>
    </citation>
    <scope>NUCLEOTIDE SEQUENCE</scope>
</reference>
<evidence type="ECO:0000313" key="1">
    <source>
        <dbReference type="EMBL" id="KKM19482.1"/>
    </source>
</evidence>
<comment type="caution">
    <text evidence="1">The sequence shown here is derived from an EMBL/GenBank/DDBJ whole genome shotgun (WGS) entry which is preliminary data.</text>
</comment>
<sequence length="1051" mass="121689">NEITGIISDRNGKIFTNITVIDKAAYINRYQPALNIQPNLYLQNWNLTYAQMQFENITAINYTRNIETEFSEFIMSSTKGRIYIYQKFSVELSQYVNNVSILILDIINPTNSTDENSWEVAIVNCSDNGTPNQFETLGVLQKFHALVPSFSPWWEIFDFKNSIDGPIYLNKSRTNRTIENGVLKYWFAMRVKIPQDDSRYGGGPKLLYFNPDEGTSPNIGEGDTFAQSPEFSFDNYTVNYVKENKTINGTRVSGGIDSFKNWTDNDRYFVKNESQFVNITTRFELDELKNSNYNWSELKQVLWWDVTKNDLNWWVREHYKYIFSINLYLAINVSNTAAINNANLTFYNYVQDLWNISSTFSFENITQENEVLLTHKIRDPITKAIYILFGIDTGVNRNNSLTFKFEYESDGSSEFNVSINQFTLEIGELEELNTIQQYDPQIQELYNVNNVTHFNGTTDFVLNEALEALEFNDNKRIQNTAKTNNITIEFTFNVLNELNNSLWDVDFYDWIIVNPYPIIPLMEIRVASNVSIRHEDNITLATLELYKGNKTSEFLSDEQNAAPWIQVSETNRTFAFIKEETGIISLDAGFTWIFLQFLNKSNNNTVKMRLRYQTNVTNGDPDWAYNVSINHVSINFYIQNAYTSDIASTIGLGLRSAFLTPTLIKMQNFGTNITNNGYQKGIWDNSISDGFPQQGFYEFNITSIWPEIKFDLVGIYEIERQQAFQWEYQLSETRETILWSISADFLYYAYYNVIKESRSLNIIVPSNWKLMEVFNYTNLTPITSGGWYTDNITTGLSQIIFVYNISDGIWKIGMNSSMSVMYANYSASGEIKIDQILDVNVSIPNHYGGDVSFEVYNEAALMIFSNYDALNKTLLENSTFFNWDVSESTSNTGKHYLKTYWVNYNQTNAFLSLNVEVINVTKWTSNFTYVPLPGTIRFGQAVSLDLDFFCENSSISFEGFPVKFTMKYETLTEPFTRYIDTNYETLLNYTVPDSFTGNLNITIEFYGNYRIYGFIEEFSLDIEEKLGVNIEFVITPDIQYLTGTHYFSVKV</sequence>
<proteinExistence type="predicted"/>
<dbReference type="EMBL" id="LAZR01013976">
    <property type="protein sequence ID" value="KKM19482.1"/>
    <property type="molecule type" value="Genomic_DNA"/>
</dbReference>